<feature type="region of interest" description="Disordered" evidence="1">
    <location>
        <begin position="1"/>
        <end position="29"/>
    </location>
</feature>
<dbReference type="Proteomes" id="UP000036987">
    <property type="component" value="Unassembled WGS sequence"/>
</dbReference>
<evidence type="ECO:0000313" key="4">
    <source>
        <dbReference type="Proteomes" id="UP000036987"/>
    </source>
</evidence>
<keyword evidence="4" id="KW-1185">Reference proteome</keyword>
<dbReference type="InterPro" id="IPR032378">
    <property type="entry name" value="ZC3H15/TMA46_C"/>
</dbReference>
<gene>
    <name evidence="3" type="ORF">ZOSMA_3G01660</name>
</gene>
<evidence type="ECO:0000259" key="2">
    <source>
        <dbReference type="Pfam" id="PF16543"/>
    </source>
</evidence>
<dbReference type="OrthoDB" id="1915893at2759"/>
<feature type="compositionally biased region" description="Polar residues" evidence="1">
    <location>
        <begin position="8"/>
        <end position="18"/>
    </location>
</feature>
<proteinExistence type="predicted"/>
<evidence type="ECO:0000313" key="3">
    <source>
        <dbReference type="EMBL" id="KMZ63682.1"/>
    </source>
</evidence>
<feature type="domain" description="ZC3H15/TMA46 family C-terminal" evidence="2">
    <location>
        <begin position="27"/>
        <end position="83"/>
    </location>
</feature>
<dbReference type="AlphaFoldDB" id="A0A0K9P647"/>
<organism evidence="3 4">
    <name type="scientific">Zostera marina</name>
    <name type="common">Eelgrass</name>
    <dbReference type="NCBI Taxonomy" id="29655"/>
    <lineage>
        <taxon>Eukaryota</taxon>
        <taxon>Viridiplantae</taxon>
        <taxon>Streptophyta</taxon>
        <taxon>Embryophyta</taxon>
        <taxon>Tracheophyta</taxon>
        <taxon>Spermatophyta</taxon>
        <taxon>Magnoliopsida</taxon>
        <taxon>Liliopsida</taxon>
        <taxon>Zosteraceae</taxon>
        <taxon>Zostera</taxon>
    </lineage>
</organism>
<name>A0A0K9P647_ZOSMR</name>
<reference evidence="4" key="1">
    <citation type="journal article" date="2016" name="Nature">
        <title>The genome of the seagrass Zostera marina reveals angiosperm adaptation to the sea.</title>
        <authorList>
            <person name="Olsen J.L."/>
            <person name="Rouze P."/>
            <person name="Verhelst B."/>
            <person name="Lin Y.-C."/>
            <person name="Bayer T."/>
            <person name="Collen J."/>
            <person name="Dattolo E."/>
            <person name="De Paoli E."/>
            <person name="Dittami S."/>
            <person name="Maumus F."/>
            <person name="Michel G."/>
            <person name="Kersting A."/>
            <person name="Lauritano C."/>
            <person name="Lohaus R."/>
            <person name="Toepel M."/>
            <person name="Tonon T."/>
            <person name="Vanneste K."/>
            <person name="Amirebrahimi M."/>
            <person name="Brakel J."/>
            <person name="Bostroem C."/>
            <person name="Chovatia M."/>
            <person name="Grimwood J."/>
            <person name="Jenkins J.W."/>
            <person name="Jueterbock A."/>
            <person name="Mraz A."/>
            <person name="Stam W.T."/>
            <person name="Tice H."/>
            <person name="Bornberg-Bauer E."/>
            <person name="Green P.J."/>
            <person name="Pearson G.A."/>
            <person name="Procaccini G."/>
            <person name="Duarte C.M."/>
            <person name="Schmutz J."/>
            <person name="Reusch T.B.H."/>
            <person name="Van de Peer Y."/>
        </authorList>
    </citation>
    <scope>NUCLEOTIDE SEQUENCE [LARGE SCALE GENOMIC DNA]</scope>
    <source>
        <strain evidence="4">cv. Finnish</strain>
    </source>
</reference>
<dbReference type="Pfam" id="PF16543">
    <property type="entry name" value="DFRP_C"/>
    <property type="match status" value="1"/>
</dbReference>
<evidence type="ECO:0000256" key="1">
    <source>
        <dbReference type="SAM" id="MobiDB-lite"/>
    </source>
</evidence>
<dbReference type="EMBL" id="LFYR01001213">
    <property type="protein sequence ID" value="KMZ63682.1"/>
    <property type="molecule type" value="Genomic_DNA"/>
</dbReference>
<sequence length="87" mass="9925">MGAERGDNQNQTNRQAVPSPSPLVVRNGKPIDESQFLSWKRQKNASKLARNAESARKREEEISAGTVAMNGRELFLYEPWVFDNSRY</sequence>
<accession>A0A0K9P647</accession>
<dbReference type="OMA" id="NGRELYK"/>
<protein>
    <recommendedName>
        <fullName evidence="2">ZC3H15/TMA46 family C-terminal domain-containing protein</fullName>
    </recommendedName>
</protein>
<comment type="caution">
    <text evidence="3">The sequence shown here is derived from an EMBL/GenBank/DDBJ whole genome shotgun (WGS) entry which is preliminary data.</text>
</comment>